<proteinExistence type="predicted"/>
<accession>A0A834T055</accession>
<keyword evidence="2" id="KW-1185">Reference proteome</keyword>
<name>A0A834T055_9FABA</name>
<organism evidence="1 2">
    <name type="scientific">Senna tora</name>
    <dbReference type="NCBI Taxonomy" id="362788"/>
    <lineage>
        <taxon>Eukaryota</taxon>
        <taxon>Viridiplantae</taxon>
        <taxon>Streptophyta</taxon>
        <taxon>Embryophyta</taxon>
        <taxon>Tracheophyta</taxon>
        <taxon>Spermatophyta</taxon>
        <taxon>Magnoliopsida</taxon>
        <taxon>eudicotyledons</taxon>
        <taxon>Gunneridae</taxon>
        <taxon>Pentapetalae</taxon>
        <taxon>rosids</taxon>
        <taxon>fabids</taxon>
        <taxon>Fabales</taxon>
        <taxon>Fabaceae</taxon>
        <taxon>Caesalpinioideae</taxon>
        <taxon>Cassia clade</taxon>
        <taxon>Senna</taxon>
    </lineage>
</organism>
<sequence>MAATTVLATTPTTASWSWSLDWRNGPLDF</sequence>
<gene>
    <name evidence="1" type="ORF">G2W53_033792</name>
</gene>
<dbReference type="Proteomes" id="UP000634136">
    <property type="component" value="Unassembled WGS sequence"/>
</dbReference>
<comment type="caution">
    <text evidence="1">The sequence shown here is derived from an EMBL/GenBank/DDBJ whole genome shotgun (WGS) entry which is preliminary data.</text>
</comment>
<protein>
    <submittedName>
        <fullName evidence="1">Uncharacterized protein</fullName>
    </submittedName>
</protein>
<reference evidence="1" key="1">
    <citation type="submission" date="2020-09" db="EMBL/GenBank/DDBJ databases">
        <title>Genome-Enabled Discovery of Anthraquinone Biosynthesis in Senna tora.</title>
        <authorList>
            <person name="Kang S.-H."/>
            <person name="Pandey R.P."/>
            <person name="Lee C.-M."/>
            <person name="Sim J.-S."/>
            <person name="Jeong J.-T."/>
            <person name="Choi B.-S."/>
            <person name="Jung M."/>
            <person name="Ginzburg D."/>
            <person name="Zhao K."/>
            <person name="Won S.Y."/>
            <person name="Oh T.-J."/>
            <person name="Yu Y."/>
            <person name="Kim N.-H."/>
            <person name="Lee O.R."/>
            <person name="Lee T.-H."/>
            <person name="Bashyal P."/>
            <person name="Kim T.-S."/>
            <person name="Lee W.-H."/>
            <person name="Kawkins C."/>
            <person name="Kim C.-K."/>
            <person name="Kim J.S."/>
            <person name="Ahn B.O."/>
            <person name="Rhee S.Y."/>
            <person name="Sohng J.K."/>
        </authorList>
    </citation>
    <scope>NUCLEOTIDE SEQUENCE</scope>
    <source>
        <tissue evidence="1">Leaf</tissue>
    </source>
</reference>
<evidence type="ECO:0000313" key="2">
    <source>
        <dbReference type="Proteomes" id="UP000634136"/>
    </source>
</evidence>
<dbReference type="EMBL" id="JAAIUW010000010">
    <property type="protein sequence ID" value="KAF7812816.1"/>
    <property type="molecule type" value="Genomic_DNA"/>
</dbReference>
<dbReference type="AlphaFoldDB" id="A0A834T055"/>
<evidence type="ECO:0000313" key="1">
    <source>
        <dbReference type="EMBL" id="KAF7812816.1"/>
    </source>
</evidence>